<dbReference type="PANTHER" id="PTHR33048">
    <property type="entry name" value="PTH11-LIKE INTEGRAL MEMBRANE PROTEIN (AFU_ORTHOLOGUE AFUA_5G11245)"/>
    <property type="match status" value="1"/>
</dbReference>
<protein>
    <recommendedName>
        <fullName evidence="8">Rhodopsin domain-containing protein</fullName>
    </recommendedName>
</protein>
<evidence type="ECO:0000259" key="8">
    <source>
        <dbReference type="Pfam" id="PF20684"/>
    </source>
</evidence>
<feature type="transmembrane region" description="Helical" evidence="7">
    <location>
        <begin position="248"/>
        <end position="269"/>
    </location>
</feature>
<evidence type="ECO:0000313" key="10">
    <source>
        <dbReference type="Proteomes" id="UP001149165"/>
    </source>
</evidence>
<dbReference type="Pfam" id="PF20684">
    <property type="entry name" value="Fung_rhodopsin"/>
    <property type="match status" value="1"/>
</dbReference>
<dbReference type="EMBL" id="JAPQKH010000001">
    <property type="protein sequence ID" value="KAJ5116273.1"/>
    <property type="molecule type" value="Genomic_DNA"/>
</dbReference>
<dbReference type="GO" id="GO:0016020">
    <property type="term" value="C:membrane"/>
    <property type="evidence" value="ECO:0007669"/>
    <property type="project" value="UniProtKB-SubCell"/>
</dbReference>
<dbReference type="AlphaFoldDB" id="A0A9W9GDU6"/>
<keyword evidence="4 7" id="KW-0472">Membrane</keyword>
<name>A0A9W9GDU6_9EURO</name>
<dbReference type="Proteomes" id="UP001149165">
    <property type="component" value="Unassembled WGS sequence"/>
</dbReference>
<feature type="transmembrane region" description="Helical" evidence="7">
    <location>
        <begin position="178"/>
        <end position="198"/>
    </location>
</feature>
<dbReference type="InterPro" id="IPR049326">
    <property type="entry name" value="Rhodopsin_dom_fungi"/>
</dbReference>
<evidence type="ECO:0000256" key="3">
    <source>
        <dbReference type="ARBA" id="ARBA00022989"/>
    </source>
</evidence>
<dbReference type="InterPro" id="IPR052337">
    <property type="entry name" value="SAT4-like"/>
</dbReference>
<feature type="transmembrane region" description="Helical" evidence="7">
    <location>
        <begin position="127"/>
        <end position="148"/>
    </location>
</feature>
<reference evidence="9" key="2">
    <citation type="journal article" date="2023" name="IMA Fungus">
        <title>Comparative genomic study of the Penicillium genus elucidates a diverse pangenome and 15 lateral gene transfer events.</title>
        <authorList>
            <person name="Petersen C."/>
            <person name="Sorensen T."/>
            <person name="Nielsen M.R."/>
            <person name="Sondergaard T.E."/>
            <person name="Sorensen J.L."/>
            <person name="Fitzpatrick D.A."/>
            <person name="Frisvad J.C."/>
            <person name="Nielsen K.L."/>
        </authorList>
    </citation>
    <scope>NUCLEOTIDE SEQUENCE</scope>
    <source>
        <strain evidence="9">IBT 30069</strain>
    </source>
</reference>
<proteinExistence type="inferred from homology"/>
<evidence type="ECO:0000256" key="1">
    <source>
        <dbReference type="ARBA" id="ARBA00004141"/>
    </source>
</evidence>
<dbReference type="OrthoDB" id="4682787at2759"/>
<keyword evidence="2 7" id="KW-0812">Transmembrane</keyword>
<dbReference type="PANTHER" id="PTHR33048:SF155">
    <property type="entry name" value="INTEGRAL MEMBRANE PROTEIN"/>
    <property type="match status" value="1"/>
</dbReference>
<feature type="domain" description="Rhodopsin" evidence="8">
    <location>
        <begin position="33"/>
        <end position="274"/>
    </location>
</feature>
<evidence type="ECO:0000256" key="7">
    <source>
        <dbReference type="SAM" id="Phobius"/>
    </source>
</evidence>
<organism evidence="9 10">
    <name type="scientific">Penicillium angulare</name>
    <dbReference type="NCBI Taxonomy" id="116970"/>
    <lineage>
        <taxon>Eukaryota</taxon>
        <taxon>Fungi</taxon>
        <taxon>Dikarya</taxon>
        <taxon>Ascomycota</taxon>
        <taxon>Pezizomycotina</taxon>
        <taxon>Eurotiomycetes</taxon>
        <taxon>Eurotiomycetidae</taxon>
        <taxon>Eurotiales</taxon>
        <taxon>Aspergillaceae</taxon>
        <taxon>Penicillium</taxon>
    </lineage>
</organism>
<reference evidence="9" key="1">
    <citation type="submission" date="2022-11" db="EMBL/GenBank/DDBJ databases">
        <authorList>
            <person name="Petersen C."/>
        </authorList>
    </citation>
    <scope>NUCLEOTIDE SEQUENCE</scope>
    <source>
        <strain evidence="9">IBT 30069</strain>
    </source>
</reference>
<feature type="transmembrane region" description="Helical" evidence="7">
    <location>
        <begin position="89"/>
        <end position="115"/>
    </location>
</feature>
<gene>
    <name evidence="9" type="ORF">N7456_000621</name>
</gene>
<feature type="region of interest" description="Disordered" evidence="6">
    <location>
        <begin position="299"/>
        <end position="320"/>
    </location>
</feature>
<feature type="compositionally biased region" description="Basic and acidic residues" evidence="6">
    <location>
        <begin position="307"/>
        <end position="320"/>
    </location>
</feature>
<feature type="transmembrane region" description="Helical" evidence="7">
    <location>
        <begin position="12"/>
        <end position="37"/>
    </location>
</feature>
<comment type="subcellular location">
    <subcellularLocation>
        <location evidence="1">Membrane</location>
        <topology evidence="1">Multi-pass membrane protein</topology>
    </subcellularLocation>
</comment>
<evidence type="ECO:0000256" key="2">
    <source>
        <dbReference type="ARBA" id="ARBA00022692"/>
    </source>
</evidence>
<comment type="similarity">
    <text evidence="5">Belongs to the SAT4 family.</text>
</comment>
<sequence>MGASESYDDYDAGTGLLITCWTLTGVAVLVIFLRLIAKNKIGNLNIDDAVMVFALITLIIGDGLVTAGVHYGLGRHASILDHGPEVKAVMYYCISQSFGIVASTIGRMAFIMFLARLFPSSSVTRTVLWALFAIQPIVNIIAIFLMFLQCHGEIPPLFDFTLPQDNCMPLSVQINYAYFQGCFNTVSDLFLAAFPTYIFWSLKLRLRVKVALLCLLSLGIFAMAASIVKTVELNTIAHTEDPTVDQVLLLRWVYIEATIVLITSSIPCLRPLFVAMSKNFSSYPRQTYEMDGSYGHGYGRSRSSKYHAQDRRQRGDGDSERVILENSNGGITKHVTVTVQDEALAI</sequence>
<feature type="transmembrane region" description="Helical" evidence="7">
    <location>
        <begin position="49"/>
        <end position="69"/>
    </location>
</feature>
<evidence type="ECO:0000256" key="6">
    <source>
        <dbReference type="SAM" id="MobiDB-lite"/>
    </source>
</evidence>
<keyword evidence="10" id="KW-1185">Reference proteome</keyword>
<accession>A0A9W9GDU6</accession>
<evidence type="ECO:0000256" key="5">
    <source>
        <dbReference type="ARBA" id="ARBA00038359"/>
    </source>
</evidence>
<evidence type="ECO:0000256" key="4">
    <source>
        <dbReference type="ARBA" id="ARBA00023136"/>
    </source>
</evidence>
<comment type="caution">
    <text evidence="9">The sequence shown here is derived from an EMBL/GenBank/DDBJ whole genome shotgun (WGS) entry which is preliminary data.</text>
</comment>
<keyword evidence="3 7" id="KW-1133">Transmembrane helix</keyword>
<evidence type="ECO:0000313" key="9">
    <source>
        <dbReference type="EMBL" id="KAJ5116273.1"/>
    </source>
</evidence>
<feature type="transmembrane region" description="Helical" evidence="7">
    <location>
        <begin position="210"/>
        <end position="228"/>
    </location>
</feature>